<feature type="transmembrane region" description="Helical" evidence="1">
    <location>
        <begin position="76"/>
        <end position="94"/>
    </location>
</feature>
<sequence>MIRRGGLALGLALAPAGALACALPPSIILTLPTGHYMAGAAGVVALTALWGGAARRLPAFRARLLLERAVFLPETLTSYLSFLALLGLLFLGFTGTRDPMHNLLTLVFWTGIWVALPLASLIFGNLWRALNPWTGPVRLTRRLIGRERGIGLARFGHWPAVAGLLGFLWFQLVSLSPDDPLVLAQVIGVYWLAVFVLAVLEGENWVQEGEFMTLYLGFLARIAPFWLEIDGPRARLYAGLPGTQILRLPPLAPSTVIFVTLALAGLTFDGLMETFFWMALIGENPLEFTGRSAVQGVNTLGLLAVWALTAGSILGVLALGRRLGRHTGPFWAGAGPAMLAFLAIAAGYHAAHYLVTLLTSGQYVLAAMNDPFFRGDALLGLEPFFVGFGFLTDQAAMTAIWNSQFALILGAHLLALLLALHLSARVGDTRAIAHLPMTALMVGYTVLGLWLLSSPRGV</sequence>
<keyword evidence="1" id="KW-0472">Membrane</keyword>
<dbReference type="RefSeq" id="WP_119133690.1">
    <property type="nucleotide sequence ID" value="NZ_QXXQ01000002.1"/>
</dbReference>
<feature type="signal peptide" evidence="2">
    <location>
        <begin position="1"/>
        <end position="20"/>
    </location>
</feature>
<reference evidence="3 4" key="1">
    <citation type="submission" date="2018-09" db="EMBL/GenBank/DDBJ databases">
        <title>Gemmobacter lutimaris sp. nov., a marine bacterium isolated from tidal flat.</title>
        <authorList>
            <person name="Lee D.W."/>
            <person name="Yoo Y."/>
            <person name="Kim J.-J."/>
            <person name="Kim B.S."/>
        </authorList>
    </citation>
    <scope>NUCLEOTIDE SEQUENCE [LARGE SCALE GENOMIC DNA]</scope>
    <source>
        <strain evidence="3 4">YJ-T1-11</strain>
    </source>
</reference>
<keyword evidence="4" id="KW-1185">Reference proteome</keyword>
<accession>A0A398BQH5</accession>
<feature type="transmembrane region" description="Helical" evidence="1">
    <location>
        <begin position="399"/>
        <end position="420"/>
    </location>
</feature>
<evidence type="ECO:0000313" key="4">
    <source>
        <dbReference type="Proteomes" id="UP000266649"/>
    </source>
</evidence>
<dbReference type="EMBL" id="QXXQ01000002">
    <property type="protein sequence ID" value="RID93039.1"/>
    <property type="molecule type" value="Genomic_DNA"/>
</dbReference>
<evidence type="ECO:0000313" key="3">
    <source>
        <dbReference type="EMBL" id="RID93039.1"/>
    </source>
</evidence>
<protein>
    <recommendedName>
        <fullName evidence="5">Fenitrothion hydrolase</fullName>
    </recommendedName>
</protein>
<evidence type="ECO:0000256" key="2">
    <source>
        <dbReference type="SAM" id="SignalP"/>
    </source>
</evidence>
<evidence type="ECO:0000256" key="1">
    <source>
        <dbReference type="SAM" id="Phobius"/>
    </source>
</evidence>
<organism evidence="3 4">
    <name type="scientific">Gemmobacter lutimaris</name>
    <dbReference type="NCBI Taxonomy" id="2306023"/>
    <lineage>
        <taxon>Bacteria</taxon>
        <taxon>Pseudomonadati</taxon>
        <taxon>Pseudomonadota</taxon>
        <taxon>Alphaproteobacteria</taxon>
        <taxon>Rhodobacterales</taxon>
        <taxon>Paracoccaceae</taxon>
        <taxon>Gemmobacter</taxon>
    </lineage>
</organism>
<gene>
    <name evidence="3" type="ORF">D2N39_05130</name>
</gene>
<feature type="transmembrane region" description="Helical" evidence="1">
    <location>
        <begin position="371"/>
        <end position="392"/>
    </location>
</feature>
<comment type="caution">
    <text evidence="3">The sequence shown here is derived from an EMBL/GenBank/DDBJ whole genome shotgun (WGS) entry which is preliminary data.</text>
</comment>
<dbReference type="AlphaFoldDB" id="A0A398BQH5"/>
<feature type="transmembrane region" description="Helical" evidence="1">
    <location>
        <begin position="256"/>
        <end position="280"/>
    </location>
</feature>
<feature type="transmembrane region" description="Helical" evidence="1">
    <location>
        <begin position="331"/>
        <end position="351"/>
    </location>
</feature>
<keyword evidence="1" id="KW-1133">Transmembrane helix</keyword>
<proteinExistence type="predicted"/>
<dbReference type="Proteomes" id="UP000266649">
    <property type="component" value="Unassembled WGS sequence"/>
</dbReference>
<feature type="transmembrane region" description="Helical" evidence="1">
    <location>
        <begin position="151"/>
        <end position="170"/>
    </location>
</feature>
<name>A0A398BQH5_9RHOB</name>
<feature type="transmembrane region" description="Helical" evidence="1">
    <location>
        <begin position="432"/>
        <end position="452"/>
    </location>
</feature>
<feature type="transmembrane region" description="Helical" evidence="1">
    <location>
        <begin position="106"/>
        <end position="130"/>
    </location>
</feature>
<keyword evidence="2" id="KW-0732">Signal</keyword>
<keyword evidence="1" id="KW-0812">Transmembrane</keyword>
<evidence type="ECO:0008006" key="5">
    <source>
        <dbReference type="Google" id="ProtNLM"/>
    </source>
</evidence>
<feature type="transmembrane region" description="Helical" evidence="1">
    <location>
        <begin position="36"/>
        <end position="55"/>
    </location>
</feature>
<dbReference type="PROSITE" id="PS51257">
    <property type="entry name" value="PROKAR_LIPOPROTEIN"/>
    <property type="match status" value="1"/>
</dbReference>
<feature type="transmembrane region" description="Helical" evidence="1">
    <location>
        <begin position="182"/>
        <end position="200"/>
    </location>
</feature>
<feature type="chain" id="PRO_5017461702" description="Fenitrothion hydrolase" evidence="2">
    <location>
        <begin position="21"/>
        <end position="458"/>
    </location>
</feature>
<feature type="transmembrane region" description="Helical" evidence="1">
    <location>
        <begin position="300"/>
        <end position="319"/>
    </location>
</feature>
<dbReference type="OrthoDB" id="8168962at2"/>